<evidence type="ECO:0000313" key="1">
    <source>
        <dbReference type="EMBL" id="GFS99268.1"/>
    </source>
</evidence>
<evidence type="ECO:0000313" key="2">
    <source>
        <dbReference type="Proteomes" id="UP000887013"/>
    </source>
</evidence>
<sequence>MMYCLTCIGRFSCWMEIVRLPDITAEIVGKTFYEHWTLNISVDKLEPAYLLEPDHDNEQTTVAQKNATPNSVDPHLLPDNSLLPVVVGR</sequence>
<dbReference type="AlphaFoldDB" id="A0A8X6N844"/>
<keyword evidence="2" id="KW-1185">Reference proteome</keyword>
<reference evidence="1" key="1">
    <citation type="submission" date="2020-08" db="EMBL/GenBank/DDBJ databases">
        <title>Multicomponent nature underlies the extraordinary mechanical properties of spider dragline silk.</title>
        <authorList>
            <person name="Kono N."/>
            <person name="Nakamura H."/>
            <person name="Mori M."/>
            <person name="Yoshida Y."/>
            <person name="Ohtoshi R."/>
            <person name="Malay A.D."/>
            <person name="Moran D.A.P."/>
            <person name="Tomita M."/>
            <person name="Numata K."/>
            <person name="Arakawa K."/>
        </authorList>
    </citation>
    <scope>NUCLEOTIDE SEQUENCE</scope>
</reference>
<dbReference type="EMBL" id="BMAW01006541">
    <property type="protein sequence ID" value="GFS99268.1"/>
    <property type="molecule type" value="Genomic_DNA"/>
</dbReference>
<gene>
    <name evidence="1" type="ORF">NPIL_563571</name>
</gene>
<organism evidence="1 2">
    <name type="scientific">Nephila pilipes</name>
    <name type="common">Giant wood spider</name>
    <name type="synonym">Nephila maculata</name>
    <dbReference type="NCBI Taxonomy" id="299642"/>
    <lineage>
        <taxon>Eukaryota</taxon>
        <taxon>Metazoa</taxon>
        <taxon>Ecdysozoa</taxon>
        <taxon>Arthropoda</taxon>
        <taxon>Chelicerata</taxon>
        <taxon>Arachnida</taxon>
        <taxon>Araneae</taxon>
        <taxon>Araneomorphae</taxon>
        <taxon>Entelegynae</taxon>
        <taxon>Araneoidea</taxon>
        <taxon>Nephilidae</taxon>
        <taxon>Nephila</taxon>
    </lineage>
</organism>
<comment type="caution">
    <text evidence="1">The sequence shown here is derived from an EMBL/GenBank/DDBJ whole genome shotgun (WGS) entry which is preliminary data.</text>
</comment>
<dbReference type="Proteomes" id="UP000887013">
    <property type="component" value="Unassembled WGS sequence"/>
</dbReference>
<protein>
    <submittedName>
        <fullName evidence="1">Uncharacterized protein</fullName>
    </submittedName>
</protein>
<dbReference type="OrthoDB" id="6465329at2759"/>
<accession>A0A8X6N844</accession>
<proteinExistence type="predicted"/>
<name>A0A8X6N844_NEPPI</name>